<accession>A0A814AIP7</accession>
<feature type="compositionally biased region" description="Acidic residues" evidence="1">
    <location>
        <begin position="50"/>
        <end position="80"/>
    </location>
</feature>
<feature type="region of interest" description="Disordered" evidence="1">
    <location>
        <begin position="47"/>
        <end position="81"/>
    </location>
</feature>
<sequence length="224" mass="26509">MVNNFNYYEIDDSVTKKEKKIVSSTKSLISSDDDTIDSEIKFKKRFKNEEQDEKANEDEEEEDEEENYEEEDDVDEEDEVKTDSMSYGVWQYFKRFSNEVGEHIICQVEGCEKKWNSEYLMVKRMLEQMENVNEKKFAIVDDPNERQNFNDFSKNAIVEILELNGNYSIAQPVKAAYLDESFDDKNYLPKSANQIENNKTLKKEIETYEIDSNCEKESMEKSQK</sequence>
<dbReference type="AlphaFoldDB" id="A0A814AIP7"/>
<keyword evidence="3" id="KW-1185">Reference proteome</keyword>
<protein>
    <submittedName>
        <fullName evidence="2">Uncharacterized protein</fullName>
    </submittedName>
</protein>
<proteinExistence type="predicted"/>
<name>A0A814AIP7_9BILA</name>
<evidence type="ECO:0000313" key="3">
    <source>
        <dbReference type="Proteomes" id="UP000663879"/>
    </source>
</evidence>
<evidence type="ECO:0000313" key="2">
    <source>
        <dbReference type="EMBL" id="CAF0913123.1"/>
    </source>
</evidence>
<evidence type="ECO:0000256" key="1">
    <source>
        <dbReference type="SAM" id="MobiDB-lite"/>
    </source>
</evidence>
<gene>
    <name evidence="2" type="ORF">OXX778_LOCUS12008</name>
</gene>
<reference evidence="2" key="1">
    <citation type="submission" date="2021-02" db="EMBL/GenBank/DDBJ databases">
        <authorList>
            <person name="Nowell W R."/>
        </authorList>
    </citation>
    <scope>NUCLEOTIDE SEQUENCE</scope>
    <source>
        <strain evidence="2">Ploen Becks lab</strain>
    </source>
</reference>
<dbReference type="EMBL" id="CAJNOC010002111">
    <property type="protein sequence ID" value="CAF0913123.1"/>
    <property type="molecule type" value="Genomic_DNA"/>
</dbReference>
<organism evidence="2 3">
    <name type="scientific">Brachionus calyciflorus</name>
    <dbReference type="NCBI Taxonomy" id="104777"/>
    <lineage>
        <taxon>Eukaryota</taxon>
        <taxon>Metazoa</taxon>
        <taxon>Spiralia</taxon>
        <taxon>Gnathifera</taxon>
        <taxon>Rotifera</taxon>
        <taxon>Eurotatoria</taxon>
        <taxon>Monogononta</taxon>
        <taxon>Pseudotrocha</taxon>
        <taxon>Ploima</taxon>
        <taxon>Brachionidae</taxon>
        <taxon>Brachionus</taxon>
    </lineage>
</organism>
<comment type="caution">
    <text evidence="2">The sequence shown here is derived from an EMBL/GenBank/DDBJ whole genome shotgun (WGS) entry which is preliminary data.</text>
</comment>
<dbReference type="Proteomes" id="UP000663879">
    <property type="component" value="Unassembled WGS sequence"/>
</dbReference>